<dbReference type="InterPro" id="IPR043151">
    <property type="entry name" value="BAH_sf"/>
</dbReference>
<dbReference type="PROSITE" id="PS51293">
    <property type="entry name" value="SANT"/>
    <property type="match status" value="1"/>
</dbReference>
<comment type="caution">
    <text evidence="13">The sequence shown here is derived from an EMBL/GenBank/DDBJ whole genome shotgun (WGS) entry which is preliminary data.</text>
</comment>
<keyword evidence="3" id="KW-0862">Zinc</keyword>
<dbReference type="SMART" id="SM00401">
    <property type="entry name" value="ZnF_GATA"/>
    <property type="match status" value="1"/>
</dbReference>
<feature type="compositionally biased region" description="Polar residues" evidence="7">
    <location>
        <begin position="665"/>
        <end position="677"/>
    </location>
</feature>
<dbReference type="EMBL" id="MCGT01000033">
    <property type="protein sequence ID" value="ORX47405.1"/>
    <property type="molecule type" value="Genomic_DNA"/>
</dbReference>
<evidence type="ECO:0000256" key="7">
    <source>
        <dbReference type="SAM" id="MobiDB-lite"/>
    </source>
</evidence>
<dbReference type="InterPro" id="IPR001965">
    <property type="entry name" value="Znf_PHD"/>
</dbReference>
<dbReference type="InterPro" id="IPR019787">
    <property type="entry name" value="Znf_PHD-finger"/>
</dbReference>
<reference evidence="13 14" key="1">
    <citation type="submission" date="2016-07" db="EMBL/GenBank/DDBJ databases">
        <title>Pervasive Adenine N6-methylation of Active Genes in Fungi.</title>
        <authorList>
            <consortium name="DOE Joint Genome Institute"/>
            <person name="Mondo S.J."/>
            <person name="Dannebaum R.O."/>
            <person name="Kuo R.C."/>
            <person name="Labutti K."/>
            <person name="Haridas S."/>
            <person name="Kuo A."/>
            <person name="Salamov A."/>
            <person name="Ahrendt S.R."/>
            <person name="Lipzen A."/>
            <person name="Sullivan W."/>
            <person name="Andreopoulos W.B."/>
            <person name="Clum A."/>
            <person name="Lindquist E."/>
            <person name="Daum C."/>
            <person name="Ramamoorthy G.K."/>
            <person name="Gryganskyi A."/>
            <person name="Culley D."/>
            <person name="Magnuson J.K."/>
            <person name="James T.Y."/>
            <person name="O'Malley M.A."/>
            <person name="Stajich J.E."/>
            <person name="Spatafora J.W."/>
            <person name="Visel A."/>
            <person name="Grigoriev I.V."/>
        </authorList>
    </citation>
    <scope>NUCLEOTIDE SEQUENCE [LARGE SCALE GENOMIC DNA]</scope>
    <source>
        <strain evidence="13 14">NRRL 3301</strain>
    </source>
</reference>
<gene>
    <name evidence="13" type="ORF">DM01DRAFT_1339036</name>
</gene>
<dbReference type="Gene3D" id="1.10.10.60">
    <property type="entry name" value="Homeodomain-like"/>
    <property type="match status" value="1"/>
</dbReference>
<sequence>MALNSVKLKNGLTVHVNDHVYLAPEHLGEPYYIGRVMEFCPGSDGMEARIAWYNRPKDVMNPQHYDPALLLATLNSDMNPVSCIQGKCKVIHRYYIPKDQFNTYRRTPDQFYYSQLYDRYMQRIFDLLPCETIQNVPKDILDALTKRYQFIIVEQGKVRELTSAPRACTGCQSWCSSTDSVKCAGCQKFFHMTCVSPPLIRKPSKGFAWQCGTCSKLALDDQSKANPPDPRIIRSSLPSTRRTTRSRSQQHTSNTTPASATTPATPTPSVMNGAITKPTKPKLDLFSDPCQITTTNLWPFRYYGIHTTIKDIEDAEDRIYPLATGRIGARYQANVPETLSPDDWYSDHAVEILSPPLDPKQLDSQQKLKRGRPIRPREENDRDPAMAIERGTDETVTLLFKQPTQLDDEALNTYMTEVRALPSPISSTSPDLYDIALHLLQVNKGDTQTALAQFKEWTDFPYCTSWSYDEIKAFEHSISNHGHDLHAMKQYLTSKTMPEIVRFFYQWKKSNRYKSVYSHWTEVYRPTKQLKSWNRSLFDCLIDRRQLKDEHFVNALVNNNIASSPSPLSTSNTPHIGMSTSPKTNGHRAHGDDDADYDDDASRVTPRPRPVPPSKKNLPSATSSRSVRTSSRISTLNSRPTYYESDVDDDESSDDGAFTLDIPPKTSSTTKAMTNGSSVPMDVVETEDDVDVDPNVIPTSAHFTPFCANCRATQSTQWRRCPGDLNRKRVVFDKVLCQDCGIYWLKYGLMRSVTCSAPSTSPQPSRSGSPVKSDPSNGKRALPEPDQALETKRPKKEENMMCAVCFGMLYARRFISCQSCYMDVHDDCYGIDRPRNPNWVCDTCQNKRRPRISYEYECRLCGQAAEAHLDPLKPTSGFYWTHITCALFFAETKFVDTSSLKPVEFVGAIPNSCRDKTCEVCLAAGVGACVTCSHEGCGRTFHAHCAVQSPESYSVGFVLSPPTSDDEPVVAEGLFHKRSPAGVMKPTIYCSDHRPDKSAYHFYGLQTRTVHARSWIEVYAQMYKSIDPESTPAMRRYTAWLKRNDVPTDLYPPYYTQKCNEPALV</sequence>
<organism evidence="13 14">
    <name type="scientific">Hesseltinella vesiculosa</name>
    <dbReference type="NCBI Taxonomy" id="101127"/>
    <lineage>
        <taxon>Eukaryota</taxon>
        <taxon>Fungi</taxon>
        <taxon>Fungi incertae sedis</taxon>
        <taxon>Mucoromycota</taxon>
        <taxon>Mucoromycotina</taxon>
        <taxon>Mucoromycetes</taxon>
        <taxon>Mucorales</taxon>
        <taxon>Cunninghamellaceae</taxon>
        <taxon>Hesseltinella</taxon>
    </lineage>
</organism>
<evidence type="ECO:0000313" key="13">
    <source>
        <dbReference type="EMBL" id="ORX47405.1"/>
    </source>
</evidence>
<dbReference type="CDD" id="cd00202">
    <property type="entry name" value="ZnF_GATA"/>
    <property type="match status" value="1"/>
</dbReference>
<feature type="compositionally biased region" description="Polar residues" evidence="7">
    <location>
        <begin position="758"/>
        <end position="776"/>
    </location>
</feature>
<dbReference type="GO" id="GO:0003682">
    <property type="term" value="F:chromatin binding"/>
    <property type="evidence" value="ECO:0007669"/>
    <property type="project" value="InterPro"/>
</dbReference>
<evidence type="ECO:0000259" key="12">
    <source>
        <dbReference type="PROSITE" id="PS51805"/>
    </source>
</evidence>
<feature type="compositionally biased region" description="Low complexity" evidence="7">
    <location>
        <begin position="620"/>
        <end position="635"/>
    </location>
</feature>
<dbReference type="AlphaFoldDB" id="A0A1X2G7Y3"/>
<dbReference type="GO" id="GO:0036205">
    <property type="term" value="P:histone catabolic process"/>
    <property type="evidence" value="ECO:0007669"/>
    <property type="project" value="TreeGrafter"/>
</dbReference>
<dbReference type="SUPFAM" id="SSF57903">
    <property type="entry name" value="FYVE/PHD zinc finger"/>
    <property type="match status" value="2"/>
</dbReference>
<keyword evidence="4" id="KW-0238">DNA-binding</keyword>
<feature type="region of interest" description="Disordered" evidence="7">
    <location>
        <begin position="758"/>
        <end position="790"/>
    </location>
</feature>
<dbReference type="GO" id="GO:0008270">
    <property type="term" value="F:zinc ion binding"/>
    <property type="evidence" value="ECO:0007669"/>
    <property type="project" value="UniProtKB-KW"/>
</dbReference>
<dbReference type="SMART" id="SM00249">
    <property type="entry name" value="PHD"/>
    <property type="match status" value="3"/>
</dbReference>
<dbReference type="InterPro" id="IPR011011">
    <property type="entry name" value="Znf_FYVE_PHD"/>
</dbReference>
<proteinExistence type="predicted"/>
<dbReference type="PANTHER" id="PTHR47672">
    <property type="entry name" value="E3 UBIQUITIN-PROTEIN LIGASE SNT2"/>
    <property type="match status" value="1"/>
</dbReference>
<dbReference type="SMART" id="SM00439">
    <property type="entry name" value="BAH"/>
    <property type="match status" value="1"/>
</dbReference>
<feature type="region of interest" description="Disordered" evidence="7">
    <location>
        <begin position="221"/>
        <end position="276"/>
    </location>
</feature>
<dbReference type="Gene3D" id="2.30.30.490">
    <property type="match status" value="1"/>
</dbReference>
<feature type="domain" description="SANT" evidence="11">
    <location>
        <begin position="461"/>
        <end position="512"/>
    </location>
</feature>
<dbReference type="Pfam" id="PF01426">
    <property type="entry name" value="BAH"/>
    <property type="match status" value="1"/>
</dbReference>
<dbReference type="STRING" id="101127.A0A1X2G7Y3"/>
<dbReference type="Pfam" id="PF00628">
    <property type="entry name" value="PHD"/>
    <property type="match status" value="1"/>
</dbReference>
<feature type="compositionally biased region" description="Low complexity" evidence="7">
    <location>
        <begin position="233"/>
        <end position="269"/>
    </location>
</feature>
<dbReference type="Gene3D" id="3.30.40.10">
    <property type="entry name" value="Zinc/RING finger domain, C3HC4 (zinc finger)"/>
    <property type="match status" value="3"/>
</dbReference>
<evidence type="ECO:0000259" key="9">
    <source>
        <dbReference type="PROSITE" id="PS51038"/>
    </source>
</evidence>
<evidence type="ECO:0000313" key="14">
    <source>
        <dbReference type="Proteomes" id="UP000242146"/>
    </source>
</evidence>
<dbReference type="OrthoDB" id="336088at2759"/>
<evidence type="ECO:0000256" key="3">
    <source>
        <dbReference type="ARBA" id="ARBA00022833"/>
    </source>
</evidence>
<dbReference type="FunFam" id="1.10.10.60:FF:000012">
    <property type="entry name" value="Metastasis-associated 1 family, member 3"/>
    <property type="match status" value="1"/>
</dbReference>
<feature type="domain" description="BAH" evidence="9">
    <location>
        <begin position="12"/>
        <end position="128"/>
    </location>
</feature>
<dbReference type="InterPro" id="IPR000949">
    <property type="entry name" value="ELM2_dom"/>
</dbReference>
<dbReference type="InterPro" id="IPR001025">
    <property type="entry name" value="BAH_dom"/>
</dbReference>
<dbReference type="InterPro" id="IPR013088">
    <property type="entry name" value="Znf_NHR/GATA"/>
</dbReference>
<protein>
    <submittedName>
        <fullName evidence="13">BAH-domain-containing protein</fullName>
    </submittedName>
</protein>
<dbReference type="PROSITE" id="PS50016">
    <property type="entry name" value="ZF_PHD_2"/>
    <property type="match status" value="1"/>
</dbReference>
<keyword evidence="1" id="KW-0479">Metal-binding</keyword>
<dbReference type="Pfam" id="PF13831">
    <property type="entry name" value="PHD_2"/>
    <property type="match status" value="1"/>
</dbReference>
<dbReference type="SUPFAM" id="SSF46689">
    <property type="entry name" value="Homeodomain-like"/>
    <property type="match status" value="1"/>
</dbReference>
<evidence type="ECO:0000256" key="1">
    <source>
        <dbReference type="ARBA" id="ARBA00022723"/>
    </source>
</evidence>
<dbReference type="InterPro" id="IPR034732">
    <property type="entry name" value="EPHD"/>
</dbReference>
<feature type="region of interest" description="Disordered" evidence="7">
    <location>
        <begin position="560"/>
        <end position="677"/>
    </location>
</feature>
<dbReference type="Gene3D" id="3.30.50.10">
    <property type="entry name" value="Erythroid Transcription Factor GATA-1, subunit A"/>
    <property type="match status" value="1"/>
</dbReference>
<feature type="domain" description="ELM2" evidence="10">
    <location>
        <begin position="323"/>
        <end position="458"/>
    </location>
</feature>
<dbReference type="InterPro" id="IPR013083">
    <property type="entry name" value="Znf_RING/FYVE/PHD"/>
</dbReference>
<evidence type="ECO:0000256" key="5">
    <source>
        <dbReference type="ARBA" id="ARBA00023242"/>
    </source>
</evidence>
<keyword evidence="14" id="KW-1185">Reference proteome</keyword>
<dbReference type="InterPro" id="IPR000679">
    <property type="entry name" value="Znf_GATA"/>
</dbReference>
<accession>A0A1X2G7Y3</accession>
<feature type="domain" description="PHD-type" evidence="12">
    <location>
        <begin position="855"/>
        <end position="979"/>
    </location>
</feature>
<feature type="domain" description="PHD-type" evidence="8">
    <location>
        <begin position="799"/>
        <end position="847"/>
    </location>
</feature>
<dbReference type="Pfam" id="PF13832">
    <property type="entry name" value="zf-HC5HC2H_2"/>
    <property type="match status" value="1"/>
</dbReference>
<dbReference type="InterPro" id="IPR029617">
    <property type="entry name" value="Snt2"/>
</dbReference>
<dbReference type="PANTHER" id="PTHR47672:SF1">
    <property type="entry name" value="E3 UBIQUITIN-PROTEIN LIGASE SNT2"/>
    <property type="match status" value="1"/>
</dbReference>
<keyword evidence="5" id="KW-0539">Nucleus</keyword>
<dbReference type="Proteomes" id="UP000242146">
    <property type="component" value="Unassembled WGS sequence"/>
</dbReference>
<evidence type="ECO:0000256" key="4">
    <source>
        <dbReference type="ARBA" id="ARBA00023125"/>
    </source>
</evidence>
<name>A0A1X2G7Y3_9FUNG</name>
<feature type="compositionally biased region" description="Low complexity" evidence="7">
    <location>
        <begin position="563"/>
        <end position="574"/>
    </location>
</feature>
<feature type="compositionally biased region" description="Acidic residues" evidence="7">
    <location>
        <begin position="645"/>
        <end position="654"/>
    </location>
</feature>
<dbReference type="PROSITE" id="PS51805">
    <property type="entry name" value="EPHD"/>
    <property type="match status" value="1"/>
</dbReference>
<dbReference type="GO" id="GO:0004842">
    <property type="term" value="F:ubiquitin-protein transferase activity"/>
    <property type="evidence" value="ECO:0007669"/>
    <property type="project" value="TreeGrafter"/>
</dbReference>
<evidence type="ECO:0000256" key="6">
    <source>
        <dbReference type="PROSITE-ProRule" id="PRU00146"/>
    </source>
</evidence>
<evidence type="ECO:0000259" key="10">
    <source>
        <dbReference type="PROSITE" id="PS51156"/>
    </source>
</evidence>
<keyword evidence="2 6" id="KW-0863">Zinc-finger</keyword>
<dbReference type="PROSITE" id="PS51038">
    <property type="entry name" value="BAH"/>
    <property type="match status" value="1"/>
</dbReference>
<dbReference type="GO" id="GO:0043565">
    <property type="term" value="F:sequence-specific DNA binding"/>
    <property type="evidence" value="ECO:0007669"/>
    <property type="project" value="InterPro"/>
</dbReference>
<dbReference type="GO" id="GO:0006355">
    <property type="term" value="P:regulation of DNA-templated transcription"/>
    <property type="evidence" value="ECO:0007669"/>
    <property type="project" value="InterPro"/>
</dbReference>
<evidence type="ECO:0000259" key="11">
    <source>
        <dbReference type="PROSITE" id="PS51293"/>
    </source>
</evidence>
<dbReference type="CDD" id="cd15571">
    <property type="entry name" value="ePHD"/>
    <property type="match status" value="1"/>
</dbReference>
<dbReference type="PROSITE" id="PS51156">
    <property type="entry name" value="ELM2"/>
    <property type="match status" value="1"/>
</dbReference>
<feature type="region of interest" description="Disordered" evidence="7">
    <location>
        <begin position="355"/>
        <end position="382"/>
    </location>
</feature>
<dbReference type="InterPro" id="IPR017884">
    <property type="entry name" value="SANT_dom"/>
</dbReference>
<evidence type="ECO:0000256" key="2">
    <source>
        <dbReference type="ARBA" id="ARBA00022771"/>
    </source>
</evidence>
<evidence type="ECO:0000259" key="8">
    <source>
        <dbReference type="PROSITE" id="PS50016"/>
    </source>
</evidence>
<dbReference type="InterPro" id="IPR009057">
    <property type="entry name" value="Homeodomain-like_sf"/>
</dbReference>
<dbReference type="SUPFAM" id="SSF57716">
    <property type="entry name" value="Glucocorticoid receptor-like (DNA-binding domain)"/>
    <property type="match status" value="1"/>
</dbReference>
<dbReference type="GO" id="GO:0048189">
    <property type="term" value="C:Lid2 complex"/>
    <property type="evidence" value="ECO:0007669"/>
    <property type="project" value="TreeGrafter"/>
</dbReference>